<reference evidence="4 5" key="1">
    <citation type="submission" date="2012-09" db="EMBL/GenBank/DDBJ databases">
        <title>Genome Sequence of alkane-degrading Bacterium Alcanivorax sp. 19-m-6.</title>
        <authorList>
            <person name="Lai Q."/>
            <person name="Shao Z."/>
        </authorList>
    </citation>
    <scope>NUCLEOTIDE SEQUENCE [LARGE SCALE GENOMIC DNA]</scope>
    <source>
        <strain evidence="4 5">19-m-6</strain>
    </source>
</reference>
<evidence type="ECO:0000313" key="5">
    <source>
        <dbReference type="Proteomes" id="UP000029444"/>
    </source>
</evidence>
<sequence>MTPALCPCQSGNAYSECCQPLHAGAPANSPEALMRSRFSAFALGNADYVKNSWHRSTRPATLSLDEGERWVGLSVIDATQNGDQGSVHFKAISRDSEGFSVLEETSRFVQENGHWFYVDGIPQVFPLKPGRNDPCPCGSGNKFKKCCG</sequence>
<evidence type="ECO:0000259" key="3">
    <source>
        <dbReference type="Pfam" id="PF17775"/>
    </source>
</evidence>
<comment type="similarity">
    <text evidence="1 2">Belongs to the UPF0225 family.</text>
</comment>
<dbReference type="SUPFAM" id="SSF54427">
    <property type="entry name" value="NTF2-like"/>
    <property type="match status" value="1"/>
</dbReference>
<dbReference type="STRING" id="1177154.Y5S_01658"/>
<dbReference type="OrthoDB" id="21421at2"/>
<evidence type="ECO:0000256" key="1">
    <source>
        <dbReference type="ARBA" id="ARBA00010839"/>
    </source>
</evidence>
<dbReference type="PANTHER" id="PTHR33747">
    <property type="entry name" value="UPF0225 PROTEIN SCO1677"/>
    <property type="match status" value="1"/>
</dbReference>
<dbReference type="RefSeq" id="WP_035232147.1">
    <property type="nucleotide sequence ID" value="NZ_ARXV01000005.1"/>
</dbReference>
<dbReference type="HAMAP" id="MF_00612">
    <property type="entry name" value="UPF0225"/>
    <property type="match status" value="1"/>
</dbReference>
<feature type="domain" description="YchJ-like middle NTF2-like" evidence="3">
    <location>
        <begin position="29"/>
        <end position="120"/>
    </location>
</feature>
<dbReference type="Pfam" id="PF17775">
    <property type="entry name" value="YchJ_M-like"/>
    <property type="match status" value="1"/>
</dbReference>
<dbReference type="Gene3D" id="3.10.450.50">
    <property type="match status" value="1"/>
</dbReference>
<dbReference type="Pfam" id="PF02810">
    <property type="entry name" value="SEC-C"/>
    <property type="match status" value="2"/>
</dbReference>
<dbReference type="PATRIC" id="fig|1177154.3.peg.1688"/>
<protein>
    <recommendedName>
        <fullName evidence="2">UPF0225 protein Y5S_01658</fullName>
    </recommendedName>
</protein>
<dbReference type="InterPro" id="IPR048469">
    <property type="entry name" value="YchJ-like_M"/>
</dbReference>
<dbReference type="AlphaFoldDB" id="A0A095SLL6"/>
<keyword evidence="5" id="KW-1185">Reference proteome</keyword>
<evidence type="ECO:0000313" key="4">
    <source>
        <dbReference type="EMBL" id="KGD65224.1"/>
    </source>
</evidence>
<organism evidence="4 5">
    <name type="scientific">Alcanivorax nanhaiticus</name>
    <dbReference type="NCBI Taxonomy" id="1177154"/>
    <lineage>
        <taxon>Bacteria</taxon>
        <taxon>Pseudomonadati</taxon>
        <taxon>Pseudomonadota</taxon>
        <taxon>Gammaproteobacteria</taxon>
        <taxon>Oceanospirillales</taxon>
        <taxon>Alcanivoracaceae</taxon>
        <taxon>Alcanivorax</taxon>
    </lineage>
</organism>
<dbReference type="EMBL" id="ARXV01000005">
    <property type="protein sequence ID" value="KGD65224.1"/>
    <property type="molecule type" value="Genomic_DNA"/>
</dbReference>
<dbReference type="InterPro" id="IPR032710">
    <property type="entry name" value="NTF2-like_dom_sf"/>
</dbReference>
<gene>
    <name evidence="4" type="ORF">Y5S_01658</name>
</gene>
<dbReference type="Proteomes" id="UP000029444">
    <property type="component" value="Unassembled WGS sequence"/>
</dbReference>
<comment type="caution">
    <text evidence="4">The sequence shown here is derived from an EMBL/GenBank/DDBJ whole genome shotgun (WGS) entry which is preliminary data.</text>
</comment>
<dbReference type="SUPFAM" id="SSF103642">
    <property type="entry name" value="Sec-C motif"/>
    <property type="match status" value="1"/>
</dbReference>
<name>A0A095SLL6_9GAMM</name>
<accession>A0A095SLL6</accession>
<dbReference type="PANTHER" id="PTHR33747:SF1">
    <property type="entry name" value="ADENYLATE CYCLASE-ASSOCIATED CAP C-TERMINAL DOMAIN-CONTAINING PROTEIN"/>
    <property type="match status" value="1"/>
</dbReference>
<dbReference type="InterPro" id="IPR023006">
    <property type="entry name" value="YchJ-like"/>
</dbReference>
<dbReference type="InterPro" id="IPR004027">
    <property type="entry name" value="SEC_C_motif"/>
</dbReference>
<dbReference type="NCBIfam" id="NF002449">
    <property type="entry name" value="PRK01617.1"/>
    <property type="match status" value="1"/>
</dbReference>
<proteinExistence type="inferred from homology"/>
<evidence type="ECO:0000256" key="2">
    <source>
        <dbReference type="HAMAP-Rule" id="MF_00612"/>
    </source>
</evidence>
<dbReference type="eggNOG" id="COG3012">
    <property type="taxonomic scope" value="Bacteria"/>
</dbReference>